<dbReference type="Pfam" id="PF22936">
    <property type="entry name" value="Pol_BBD"/>
    <property type="match status" value="1"/>
</dbReference>
<dbReference type="InterPro" id="IPR043502">
    <property type="entry name" value="DNA/RNA_pol_sf"/>
</dbReference>
<keyword evidence="1" id="KW-0645">Protease</keyword>
<dbReference type="InterPro" id="IPR054722">
    <property type="entry name" value="PolX-like_BBD"/>
</dbReference>
<keyword evidence="1" id="KW-0064">Aspartyl protease</keyword>
<proteinExistence type="predicted"/>
<dbReference type="Pfam" id="PF25597">
    <property type="entry name" value="SH3_retrovirus"/>
    <property type="match status" value="1"/>
</dbReference>
<keyword evidence="5" id="KW-1185">Reference proteome</keyword>
<dbReference type="AlphaFoldDB" id="A0A1R3J4N3"/>
<dbReference type="Gene3D" id="3.30.420.10">
    <property type="entry name" value="Ribonuclease H-like superfamily/Ribonuclease H"/>
    <property type="match status" value="1"/>
</dbReference>
<feature type="compositionally biased region" description="Basic residues" evidence="2">
    <location>
        <begin position="250"/>
        <end position="267"/>
    </location>
</feature>
<dbReference type="Gramene" id="OMO89784">
    <property type="protein sequence ID" value="OMO89784"/>
    <property type="gene ID" value="CCACVL1_07631"/>
</dbReference>
<dbReference type="InterPro" id="IPR013103">
    <property type="entry name" value="RVT_2"/>
</dbReference>
<reference evidence="4 5" key="1">
    <citation type="submission" date="2013-09" db="EMBL/GenBank/DDBJ databases">
        <title>Corchorus capsularis genome sequencing.</title>
        <authorList>
            <person name="Alam M."/>
            <person name="Haque M.S."/>
            <person name="Islam M.S."/>
            <person name="Emdad E.M."/>
            <person name="Islam M.M."/>
            <person name="Ahmed B."/>
            <person name="Halim A."/>
            <person name="Hossen Q.M.M."/>
            <person name="Hossain M.Z."/>
            <person name="Ahmed R."/>
            <person name="Khan M.M."/>
            <person name="Islam R."/>
            <person name="Rashid M.M."/>
            <person name="Khan S.A."/>
            <person name="Rahman M.S."/>
            <person name="Alam M."/>
        </authorList>
    </citation>
    <scope>NUCLEOTIDE SEQUENCE [LARGE SCALE GENOMIC DNA]</scope>
    <source>
        <strain evidence="5">cv. CVL-1</strain>
        <tissue evidence="4">Whole seedling</tissue>
    </source>
</reference>
<sequence length="1048" mass="117205">MSTSQNSSSALPTLSVIQNITYLVSIKLDRTNFLLWHSQLLPVLKSQDLLKYVDGSFPAPPVSIKDPADKDGSSTIANPQFVTWTRIDQMLLGWINATLSESILAQVVGLDTSHKVWSNLHSLFSMQSTARVMQLRSQLQNLQKGSSSISEYLQKVKSIADSLAAIFQPVSDTDLVLYTLSSLGPEYESFTTPISVCPDVPSFFELNSLMLHHESRLEQASQISLTNIQNTAFVAQNNHTTSFPQNNYYRGRRRGRRQFNSRSRGRNNGRSSFYPPSSTPGLLGAAPPSTNHQEWYSDTGATNHMAADPKGLTNSNNYGGVDKIIVGNGSQLSISHTGNTTLHTHHLSIPLHNVLCVPDIKKNLISVFQLTKDLNCVCSFYGDGFVIKDLETGRILYKGPCEGGLYHILTDMRRLISTAKYQSFFGNRTSSDVWHMRLGHPLHQILIKLASTNCLHVSGALSNKRICQHCLAGNMSHDFSRFGWLYPLHCKSDALSCFSHFKRMVENALSARIKILQSDGGGEYTGKLFSILLDSNGITHQLSCPHTPQQNGVAERKHRHVVEKGLYLLSQSSLPSKFWVEAFQTSLYLINRLPTPVLGGKRPYVVLFGKPPVYDHLRTFGCACYPHLVPYNKTKLEFKTRQCVFLGYGVQHKGYKCLDPQSRRIYISRNVAFDENLFPFAGQKKASVTTTHTPIILLWLFPSETSSSSIQALSTPTIDPSSDVLGSTTLKEPQHSDPTFAAELPSNEQVIEQETSMTSSSTPPDSDPPPSTSLHPMMTRLKVGIRKPKALCTTKHPLPACYSSTLEHSSSEPTCFSQASKDPRWRQAMQDEFNALLRNNTWVLVPPSTPQNIVGSKWVYRIKYKSDGSIERYKARLVAKGFHQQLGLDYDETFSPVVKAPTIRLVLSLACSYNLDLQQLDVKNAFLHGNLNEDVYMQQPQGFVDPTRPGHVCRLQKAIYGLKQAPRAWFKRFSSVLLEHGFRMSQADSSLFIQRTTRGCIYLLLYVDDTVITGSDKIGIQSLIRYLHAHFDMKDLGPLHYFLGMEVA</sequence>
<feature type="region of interest" description="Disordered" evidence="2">
    <location>
        <begin position="236"/>
        <end position="308"/>
    </location>
</feature>
<dbReference type="Pfam" id="PF14223">
    <property type="entry name" value="Retrotran_gag_2"/>
    <property type="match status" value="1"/>
</dbReference>
<dbReference type="Proteomes" id="UP000188268">
    <property type="component" value="Unassembled WGS sequence"/>
</dbReference>
<dbReference type="PANTHER" id="PTHR47481">
    <property type="match status" value="1"/>
</dbReference>
<protein>
    <submittedName>
        <fullName evidence="4">Integrase, catalytic core</fullName>
    </submittedName>
</protein>
<comment type="caution">
    <text evidence="4">The sequence shown here is derived from an EMBL/GenBank/DDBJ whole genome shotgun (WGS) entry which is preliminary data.</text>
</comment>
<dbReference type="InterPro" id="IPR057670">
    <property type="entry name" value="SH3_retrovirus"/>
</dbReference>
<dbReference type="GO" id="GO:0003676">
    <property type="term" value="F:nucleic acid binding"/>
    <property type="evidence" value="ECO:0007669"/>
    <property type="project" value="InterPro"/>
</dbReference>
<evidence type="ECO:0000256" key="2">
    <source>
        <dbReference type="SAM" id="MobiDB-lite"/>
    </source>
</evidence>
<dbReference type="Pfam" id="PF07727">
    <property type="entry name" value="RVT_2"/>
    <property type="match status" value="1"/>
</dbReference>
<organism evidence="4 5">
    <name type="scientific">Corchorus capsularis</name>
    <name type="common">Jute</name>
    <dbReference type="NCBI Taxonomy" id="210143"/>
    <lineage>
        <taxon>Eukaryota</taxon>
        <taxon>Viridiplantae</taxon>
        <taxon>Streptophyta</taxon>
        <taxon>Embryophyta</taxon>
        <taxon>Tracheophyta</taxon>
        <taxon>Spermatophyta</taxon>
        <taxon>Magnoliopsida</taxon>
        <taxon>eudicotyledons</taxon>
        <taxon>Gunneridae</taxon>
        <taxon>Pentapetalae</taxon>
        <taxon>rosids</taxon>
        <taxon>malvids</taxon>
        <taxon>Malvales</taxon>
        <taxon>Malvaceae</taxon>
        <taxon>Grewioideae</taxon>
        <taxon>Apeibeae</taxon>
        <taxon>Corchorus</taxon>
    </lineage>
</organism>
<keyword evidence="1" id="KW-0378">Hydrolase</keyword>
<dbReference type="PANTHER" id="PTHR47481:SF22">
    <property type="entry name" value="RETROTRANSPOSON GAG DOMAIN-CONTAINING PROTEIN"/>
    <property type="match status" value="1"/>
</dbReference>
<dbReference type="SUPFAM" id="SSF56672">
    <property type="entry name" value="DNA/RNA polymerases"/>
    <property type="match status" value="1"/>
</dbReference>
<feature type="region of interest" description="Disordered" evidence="2">
    <location>
        <begin position="711"/>
        <end position="776"/>
    </location>
</feature>
<feature type="compositionally biased region" description="Low complexity" evidence="2">
    <location>
        <begin position="755"/>
        <end position="764"/>
    </location>
</feature>
<name>A0A1R3J4N3_COCAP</name>
<gene>
    <name evidence="4" type="ORF">CCACVL1_07631</name>
</gene>
<dbReference type="Pfam" id="PF13976">
    <property type="entry name" value="gag_pre-integrs"/>
    <property type="match status" value="1"/>
</dbReference>
<dbReference type="PROSITE" id="PS50994">
    <property type="entry name" value="INTEGRASE"/>
    <property type="match status" value="1"/>
</dbReference>
<dbReference type="InterPro" id="IPR012337">
    <property type="entry name" value="RNaseH-like_sf"/>
</dbReference>
<feature type="compositionally biased region" description="Polar residues" evidence="2">
    <location>
        <begin position="711"/>
        <end position="731"/>
    </location>
</feature>
<evidence type="ECO:0000259" key="3">
    <source>
        <dbReference type="PROSITE" id="PS50994"/>
    </source>
</evidence>
<dbReference type="GO" id="GO:0015074">
    <property type="term" value="P:DNA integration"/>
    <property type="evidence" value="ECO:0007669"/>
    <property type="project" value="InterPro"/>
</dbReference>
<evidence type="ECO:0000313" key="5">
    <source>
        <dbReference type="Proteomes" id="UP000188268"/>
    </source>
</evidence>
<feature type="compositionally biased region" description="Polar residues" evidence="2">
    <location>
        <begin position="288"/>
        <end position="302"/>
    </location>
</feature>
<feature type="domain" description="Integrase catalytic" evidence="3">
    <location>
        <begin position="425"/>
        <end position="611"/>
    </location>
</feature>
<dbReference type="SUPFAM" id="SSF53098">
    <property type="entry name" value="Ribonuclease H-like"/>
    <property type="match status" value="1"/>
</dbReference>
<evidence type="ECO:0000256" key="1">
    <source>
        <dbReference type="ARBA" id="ARBA00022750"/>
    </source>
</evidence>
<evidence type="ECO:0000313" key="4">
    <source>
        <dbReference type="EMBL" id="OMO89784.1"/>
    </source>
</evidence>
<dbReference type="OrthoDB" id="1749397at2759"/>
<dbReference type="InterPro" id="IPR036397">
    <property type="entry name" value="RNaseH_sf"/>
</dbReference>
<dbReference type="InterPro" id="IPR025724">
    <property type="entry name" value="GAG-pre-integrase_dom"/>
</dbReference>
<dbReference type="GO" id="GO:0004190">
    <property type="term" value="F:aspartic-type endopeptidase activity"/>
    <property type="evidence" value="ECO:0007669"/>
    <property type="project" value="UniProtKB-KW"/>
</dbReference>
<dbReference type="STRING" id="210143.A0A1R3J4N3"/>
<dbReference type="EMBL" id="AWWV01008592">
    <property type="protein sequence ID" value="OMO89784.1"/>
    <property type="molecule type" value="Genomic_DNA"/>
</dbReference>
<dbReference type="OMA" id="CHMSASS"/>
<accession>A0A1R3J4N3</accession>
<dbReference type="InterPro" id="IPR001584">
    <property type="entry name" value="Integrase_cat-core"/>
</dbReference>